<evidence type="ECO:0000256" key="7">
    <source>
        <dbReference type="HAMAP-Rule" id="MF_01161"/>
    </source>
</evidence>
<evidence type="ECO:0000259" key="9">
    <source>
        <dbReference type="Pfam" id="PF09179"/>
    </source>
</evidence>
<dbReference type="GO" id="GO:0005524">
    <property type="term" value="F:ATP binding"/>
    <property type="evidence" value="ECO:0007669"/>
    <property type="project" value="UniProtKB-UniRule"/>
</dbReference>
<evidence type="ECO:0000259" key="8">
    <source>
        <dbReference type="Pfam" id="PF01171"/>
    </source>
</evidence>
<protein>
    <recommendedName>
        <fullName evidence="7">tRNA(Ile)-lysidine synthase</fullName>
        <ecNumber evidence="7">6.3.4.19</ecNumber>
    </recommendedName>
    <alternativeName>
        <fullName evidence="7">tRNA(Ile)-2-lysyl-cytidine synthase</fullName>
    </alternativeName>
    <alternativeName>
        <fullName evidence="7">tRNA(Ile)-lysidine synthetase</fullName>
    </alternativeName>
</protein>
<evidence type="ECO:0000256" key="1">
    <source>
        <dbReference type="ARBA" id="ARBA00022490"/>
    </source>
</evidence>
<feature type="binding site" evidence="7">
    <location>
        <begin position="57"/>
        <end position="62"/>
    </location>
    <ligand>
        <name>ATP</name>
        <dbReference type="ChEBI" id="CHEBI:30616"/>
    </ligand>
</feature>
<dbReference type="SUPFAM" id="SSF52402">
    <property type="entry name" value="Adenine nucleotide alpha hydrolases-like"/>
    <property type="match status" value="1"/>
</dbReference>
<dbReference type="PANTHER" id="PTHR43033">
    <property type="entry name" value="TRNA(ILE)-LYSIDINE SYNTHASE-RELATED"/>
    <property type="match status" value="1"/>
</dbReference>
<dbReference type="AlphaFoldDB" id="A0A4R4XIM6"/>
<dbReference type="Proteomes" id="UP000295172">
    <property type="component" value="Unassembled WGS sequence"/>
</dbReference>
<proteinExistence type="inferred from homology"/>
<keyword evidence="4 7" id="KW-0547">Nucleotide-binding</keyword>
<dbReference type="Pfam" id="PF09179">
    <property type="entry name" value="TilS"/>
    <property type="match status" value="1"/>
</dbReference>
<evidence type="ECO:0000256" key="5">
    <source>
        <dbReference type="ARBA" id="ARBA00022840"/>
    </source>
</evidence>
<evidence type="ECO:0000256" key="6">
    <source>
        <dbReference type="ARBA" id="ARBA00048539"/>
    </source>
</evidence>
<dbReference type="HAMAP" id="MF_01161">
    <property type="entry name" value="tRNA_Ile_lys_synt"/>
    <property type="match status" value="1"/>
</dbReference>
<dbReference type="EMBL" id="SMKR01000001">
    <property type="protein sequence ID" value="TDD30763.1"/>
    <property type="molecule type" value="Genomic_DNA"/>
</dbReference>
<feature type="domain" description="tRNA(Ile)-lysidine synthase substrate-binding" evidence="9">
    <location>
        <begin position="281"/>
        <end position="341"/>
    </location>
</feature>
<comment type="caution">
    <text evidence="10">The sequence shown here is derived from an EMBL/GenBank/DDBJ whole genome shotgun (WGS) entry which is preliminary data.</text>
</comment>
<dbReference type="EC" id="6.3.4.19" evidence="7"/>
<accession>A0A4R4XIM6</accession>
<dbReference type="NCBIfam" id="TIGR02432">
    <property type="entry name" value="lysidine_TilS_N"/>
    <property type="match status" value="1"/>
</dbReference>
<dbReference type="GO" id="GO:0005737">
    <property type="term" value="C:cytoplasm"/>
    <property type="evidence" value="ECO:0007669"/>
    <property type="project" value="UniProtKB-SubCell"/>
</dbReference>
<dbReference type="InterPro" id="IPR011063">
    <property type="entry name" value="TilS/TtcA_N"/>
</dbReference>
<keyword evidence="1 7" id="KW-0963">Cytoplasm</keyword>
<dbReference type="GO" id="GO:0032267">
    <property type="term" value="F:tRNA(Ile)-lysidine synthase activity"/>
    <property type="evidence" value="ECO:0007669"/>
    <property type="project" value="UniProtKB-EC"/>
</dbReference>
<evidence type="ECO:0000256" key="2">
    <source>
        <dbReference type="ARBA" id="ARBA00022598"/>
    </source>
</evidence>
<dbReference type="Gene3D" id="1.20.59.20">
    <property type="match status" value="1"/>
</dbReference>
<dbReference type="PANTHER" id="PTHR43033:SF1">
    <property type="entry name" value="TRNA(ILE)-LYSIDINE SYNTHASE-RELATED"/>
    <property type="match status" value="1"/>
</dbReference>
<dbReference type="CDD" id="cd01992">
    <property type="entry name" value="TilS_N"/>
    <property type="match status" value="1"/>
</dbReference>
<comment type="subcellular location">
    <subcellularLocation>
        <location evidence="7">Cytoplasm</location>
    </subcellularLocation>
</comment>
<dbReference type="SUPFAM" id="SSF82829">
    <property type="entry name" value="MesJ substrate recognition domain-like"/>
    <property type="match status" value="1"/>
</dbReference>
<comment type="similarity">
    <text evidence="7">Belongs to the tRNA(Ile)-lysidine synthase family.</text>
</comment>
<keyword evidence="3 7" id="KW-0819">tRNA processing</keyword>
<dbReference type="InterPro" id="IPR014729">
    <property type="entry name" value="Rossmann-like_a/b/a_fold"/>
</dbReference>
<comment type="domain">
    <text evidence="7">The N-terminal region contains the highly conserved SGGXDS motif, predicted to be a P-loop motif involved in ATP binding.</text>
</comment>
<organism evidence="10 11">
    <name type="scientific">Kribbella turkmenica</name>
    <dbReference type="NCBI Taxonomy" id="2530375"/>
    <lineage>
        <taxon>Bacteria</taxon>
        <taxon>Bacillati</taxon>
        <taxon>Actinomycetota</taxon>
        <taxon>Actinomycetes</taxon>
        <taxon>Propionibacteriales</taxon>
        <taxon>Kribbellaceae</taxon>
        <taxon>Kribbella</taxon>
    </lineage>
</organism>
<dbReference type="GO" id="GO:0006400">
    <property type="term" value="P:tRNA modification"/>
    <property type="evidence" value="ECO:0007669"/>
    <property type="project" value="UniProtKB-UniRule"/>
</dbReference>
<keyword evidence="5 7" id="KW-0067">ATP-binding</keyword>
<dbReference type="Pfam" id="PF01171">
    <property type="entry name" value="ATP_bind_3"/>
    <property type="match status" value="1"/>
</dbReference>
<evidence type="ECO:0000256" key="3">
    <source>
        <dbReference type="ARBA" id="ARBA00022694"/>
    </source>
</evidence>
<feature type="domain" description="tRNA(Ile)-lysidine/2-thiocytidine synthase N-terminal" evidence="8">
    <location>
        <begin position="52"/>
        <end position="227"/>
    </location>
</feature>
<dbReference type="InterPro" id="IPR012094">
    <property type="entry name" value="tRNA_Ile_lys_synt"/>
</dbReference>
<dbReference type="InterPro" id="IPR012795">
    <property type="entry name" value="tRNA_Ile_lys_synt_N"/>
</dbReference>
<evidence type="ECO:0000256" key="4">
    <source>
        <dbReference type="ARBA" id="ARBA00022741"/>
    </source>
</evidence>
<dbReference type="Gene3D" id="3.40.50.620">
    <property type="entry name" value="HUPs"/>
    <property type="match status" value="1"/>
</dbReference>
<keyword evidence="11" id="KW-1185">Reference proteome</keyword>
<comment type="function">
    <text evidence="7">Ligates lysine onto the cytidine present at position 34 of the AUA codon-specific tRNA(Ile) that contains the anticodon CAU, in an ATP-dependent manner. Cytidine is converted to lysidine, thus changing the amino acid specificity of the tRNA from methionine to isoleucine.</text>
</comment>
<dbReference type="OrthoDB" id="5244702at2"/>
<keyword evidence="2 7" id="KW-0436">Ligase</keyword>
<dbReference type="InterPro" id="IPR015262">
    <property type="entry name" value="tRNA_Ile_lys_synt_subst-bd"/>
</dbReference>
<sequence length="354" mass="36851">MPGSPDSTAEPPGRWAAEELVEHRRGKLHPAVARTREAVRGVLSELPPGTTVLVACSGGTDSLALAAATAFEAPKLKLRAGAVIVDHGLQADSAQTAEIAAGQCRSLGLDPVQVRAVEVGSEGGPEGAARVARYDALRDAADEFGADFVLLAHTRDDQAETVLLGLARGSGARSLAGMAAVAGLLRRPFLELPRATTAAACVASGLRPWHDPHNDDPQFTRVRVRHEVLPVLEGALGPGVVEALARTAGLLRADADALDMLAAEVAETAVRRTDGEVHCDVGTLESQPDAVRTRVLRQAALEAGCRATDLTAGHVAAVDALVTGWRGQRWIDLPQGIRAARRGGFIVLGPDVTG</sequence>
<evidence type="ECO:0000313" key="11">
    <source>
        <dbReference type="Proteomes" id="UP000295172"/>
    </source>
</evidence>
<reference evidence="10 11" key="1">
    <citation type="submission" date="2019-02" db="EMBL/GenBank/DDBJ databases">
        <title>Draft genome sequences of novel Actinobacteria.</title>
        <authorList>
            <person name="Sahin N."/>
            <person name="Ay H."/>
            <person name="Saygin H."/>
        </authorList>
    </citation>
    <scope>NUCLEOTIDE SEQUENCE [LARGE SCALE GENOMIC DNA]</scope>
    <source>
        <strain evidence="10 11">16K104</strain>
    </source>
</reference>
<name>A0A4R4XIM6_9ACTN</name>
<evidence type="ECO:0000313" key="10">
    <source>
        <dbReference type="EMBL" id="TDD30763.1"/>
    </source>
</evidence>
<comment type="catalytic activity">
    <reaction evidence="6 7">
        <text>cytidine(34) in tRNA(Ile2) + L-lysine + ATP = lysidine(34) in tRNA(Ile2) + AMP + diphosphate + H(+)</text>
        <dbReference type="Rhea" id="RHEA:43744"/>
        <dbReference type="Rhea" id="RHEA-COMP:10625"/>
        <dbReference type="Rhea" id="RHEA-COMP:10670"/>
        <dbReference type="ChEBI" id="CHEBI:15378"/>
        <dbReference type="ChEBI" id="CHEBI:30616"/>
        <dbReference type="ChEBI" id="CHEBI:32551"/>
        <dbReference type="ChEBI" id="CHEBI:33019"/>
        <dbReference type="ChEBI" id="CHEBI:82748"/>
        <dbReference type="ChEBI" id="CHEBI:83665"/>
        <dbReference type="ChEBI" id="CHEBI:456215"/>
        <dbReference type="EC" id="6.3.4.19"/>
    </reaction>
</comment>
<gene>
    <name evidence="7 10" type="primary">tilS</name>
    <name evidence="10" type="ORF">E1218_00150</name>
</gene>